<dbReference type="RefSeq" id="WP_107989785.1">
    <property type="nucleotide sequence ID" value="NZ_QAYG01000003.1"/>
</dbReference>
<dbReference type="Pfam" id="PF12849">
    <property type="entry name" value="PBP_like_2"/>
    <property type="match status" value="1"/>
</dbReference>
<keyword evidence="4" id="KW-1185">Reference proteome</keyword>
<dbReference type="PANTHER" id="PTHR37945:SF1">
    <property type="entry name" value="EXTRACELLULAR TUNGSTATE BINDING PROTEIN"/>
    <property type="match status" value="1"/>
</dbReference>
<dbReference type="EMBL" id="QAYG01000003">
    <property type="protein sequence ID" value="PTW60963.1"/>
    <property type="molecule type" value="Genomic_DNA"/>
</dbReference>
<evidence type="ECO:0000259" key="2">
    <source>
        <dbReference type="Pfam" id="PF12849"/>
    </source>
</evidence>
<sequence length="282" mass="30033">MKRRYFLSALGAAFAVMAAQFAGTLQGPAEAADQFIIVQSTTSTQNSGLLDYILPKFTEKSGIEVRVVAVGTGQAIKNAANGDGDVLLVHAKPAEEKFVANGDGVKRFDLMYNDFVIVGPESDPAGIVGSSDVVNALKKIAAAKAPFASRGDDSGTHKKEKALWKEAGIDPAAASGAWYRETGSGMGATLNAAVGMDAYTLTDRATWISFKNKASFEIAVQGDDKLFNQYGVILVNPKKHENVKAEAGQAFIDWLLSEEGQALIASYKVDGQQLFFPNAEKM</sequence>
<dbReference type="Proteomes" id="UP000244081">
    <property type="component" value="Unassembled WGS sequence"/>
</dbReference>
<evidence type="ECO:0000313" key="4">
    <source>
        <dbReference type="Proteomes" id="UP000244081"/>
    </source>
</evidence>
<dbReference type="PANTHER" id="PTHR37945">
    <property type="entry name" value="EXTRACELLULAR TUNGSTATE BINDING PROTEIN"/>
    <property type="match status" value="1"/>
</dbReference>
<proteinExistence type="predicted"/>
<feature type="signal peptide" evidence="1">
    <location>
        <begin position="1"/>
        <end position="18"/>
    </location>
</feature>
<accession>A0A2T5VB35</accession>
<dbReference type="InterPro" id="IPR024370">
    <property type="entry name" value="PBP_domain"/>
</dbReference>
<feature type="domain" description="PBP" evidence="2">
    <location>
        <begin position="28"/>
        <end position="259"/>
    </location>
</feature>
<gene>
    <name evidence="3" type="ORF">C8N35_103144</name>
</gene>
<name>A0A2T5VB35_9HYPH</name>
<comment type="caution">
    <text evidence="3">The sequence shown here is derived from an EMBL/GenBank/DDBJ whole genome shotgun (WGS) entry which is preliminary data.</text>
</comment>
<dbReference type="InterPro" id="IPR052738">
    <property type="entry name" value="ABC-Tungstate_binding"/>
</dbReference>
<dbReference type="OrthoDB" id="186379at2"/>
<evidence type="ECO:0000313" key="3">
    <source>
        <dbReference type="EMBL" id="PTW60963.1"/>
    </source>
</evidence>
<evidence type="ECO:0000256" key="1">
    <source>
        <dbReference type="SAM" id="SignalP"/>
    </source>
</evidence>
<keyword evidence="1" id="KW-0732">Signal</keyword>
<protein>
    <submittedName>
        <fullName evidence="3">Tungstate transport system substrate-binding protein</fullName>
    </submittedName>
</protein>
<dbReference type="SUPFAM" id="SSF53850">
    <property type="entry name" value="Periplasmic binding protein-like II"/>
    <property type="match status" value="1"/>
</dbReference>
<feature type="chain" id="PRO_5015557205" evidence="1">
    <location>
        <begin position="19"/>
        <end position="282"/>
    </location>
</feature>
<dbReference type="AlphaFoldDB" id="A0A2T5VB35"/>
<organism evidence="3 4">
    <name type="scientific">Breoghania corrubedonensis</name>
    <dbReference type="NCBI Taxonomy" id="665038"/>
    <lineage>
        <taxon>Bacteria</taxon>
        <taxon>Pseudomonadati</taxon>
        <taxon>Pseudomonadota</taxon>
        <taxon>Alphaproteobacteria</taxon>
        <taxon>Hyphomicrobiales</taxon>
        <taxon>Stappiaceae</taxon>
        <taxon>Breoghania</taxon>
    </lineage>
</organism>
<reference evidence="3 4" key="1">
    <citation type="submission" date="2018-04" db="EMBL/GenBank/DDBJ databases">
        <title>Genomic Encyclopedia of Archaeal and Bacterial Type Strains, Phase II (KMG-II): from individual species to whole genera.</title>
        <authorList>
            <person name="Goeker M."/>
        </authorList>
    </citation>
    <scope>NUCLEOTIDE SEQUENCE [LARGE SCALE GENOMIC DNA]</scope>
    <source>
        <strain evidence="3 4">DSM 23382</strain>
    </source>
</reference>
<dbReference type="Gene3D" id="3.40.190.10">
    <property type="entry name" value="Periplasmic binding protein-like II"/>
    <property type="match status" value="2"/>
</dbReference>